<evidence type="ECO:0000313" key="3">
    <source>
        <dbReference type="Proteomes" id="UP000006875"/>
    </source>
</evidence>
<sequence>MEKKSFSILISFKKVFKIIICMFLILLFFNIITGYFKFILGHPYVYGMVRLFDFDSESNIPTYFSSFILLFSAVLLQIIALFEKNKGNIFSYKWSFLSLVFLFLSIDEASSTHELFILPLREKFNLSGIFYYSWIILGIIFVLLLLIFYYRFLFELPKETRNKFVIAGIVYLTGAIAFEMIGGYYIDLNPGKTLIYALITSFEESLEMLGVIIFINSLLHYIEKKKFEINLSFRR</sequence>
<name>E3H7B8_ILYPC</name>
<protein>
    <recommendedName>
        <fullName evidence="4">Multidrug resistance protein (Efflux pump/antiporter)</fullName>
    </recommendedName>
</protein>
<dbReference type="Proteomes" id="UP000006875">
    <property type="component" value="Chromosome"/>
</dbReference>
<proteinExistence type="predicted"/>
<dbReference type="STRING" id="572544.Ilyop_0813"/>
<feature type="transmembrane region" description="Helical" evidence="1">
    <location>
        <begin position="164"/>
        <end position="186"/>
    </location>
</feature>
<evidence type="ECO:0008006" key="4">
    <source>
        <dbReference type="Google" id="ProtNLM"/>
    </source>
</evidence>
<dbReference type="KEGG" id="ipo:Ilyop_0813"/>
<dbReference type="HOGENOM" id="CLU_072761_0_0_0"/>
<keyword evidence="1" id="KW-1133">Transmembrane helix</keyword>
<keyword evidence="1" id="KW-0472">Membrane</keyword>
<feature type="transmembrane region" description="Helical" evidence="1">
    <location>
        <begin position="129"/>
        <end position="152"/>
    </location>
</feature>
<organism evidence="2 3">
    <name type="scientific">Ilyobacter polytropus (strain ATCC 51220 / DSM 2926 / LMG 16218 / CuHBu1)</name>
    <dbReference type="NCBI Taxonomy" id="572544"/>
    <lineage>
        <taxon>Bacteria</taxon>
        <taxon>Fusobacteriati</taxon>
        <taxon>Fusobacteriota</taxon>
        <taxon>Fusobacteriia</taxon>
        <taxon>Fusobacteriales</taxon>
        <taxon>Fusobacteriaceae</taxon>
        <taxon>Ilyobacter</taxon>
    </lineage>
</organism>
<accession>E3H7B8</accession>
<evidence type="ECO:0000256" key="1">
    <source>
        <dbReference type="SAM" id="Phobius"/>
    </source>
</evidence>
<dbReference type="OrthoDB" id="451488at2"/>
<gene>
    <name evidence="2" type="ordered locus">Ilyop_0813</name>
</gene>
<dbReference type="eggNOG" id="ENOG5031B6Q">
    <property type="taxonomic scope" value="Bacteria"/>
</dbReference>
<feature type="transmembrane region" description="Helical" evidence="1">
    <location>
        <begin position="89"/>
        <end position="106"/>
    </location>
</feature>
<feature type="transmembrane region" description="Helical" evidence="1">
    <location>
        <begin position="206"/>
        <end position="222"/>
    </location>
</feature>
<feature type="transmembrane region" description="Helical" evidence="1">
    <location>
        <begin position="60"/>
        <end position="82"/>
    </location>
</feature>
<reference evidence="2 3" key="1">
    <citation type="journal article" date="2010" name="Stand. Genomic Sci.">
        <title>Complete genome sequence of Ilyobacter polytropus type strain (CuHbu1).</title>
        <authorList>
            <person name="Sikorski J."/>
            <person name="Chertkov O."/>
            <person name="Lapidus A."/>
            <person name="Nolan M."/>
            <person name="Lucas S."/>
            <person name="Del Rio T.G."/>
            <person name="Tice H."/>
            <person name="Cheng J.F."/>
            <person name="Tapia R."/>
            <person name="Han C."/>
            <person name="Goodwin L."/>
            <person name="Pitluck S."/>
            <person name="Liolios K."/>
            <person name="Ivanova N."/>
            <person name="Mavromatis K."/>
            <person name="Mikhailova N."/>
            <person name="Pati A."/>
            <person name="Chen A."/>
            <person name="Palaniappan K."/>
            <person name="Land M."/>
            <person name="Hauser L."/>
            <person name="Chang Y.J."/>
            <person name="Jeffries C.D."/>
            <person name="Brambilla E."/>
            <person name="Yasawong M."/>
            <person name="Rohde M."/>
            <person name="Pukall R."/>
            <person name="Spring S."/>
            <person name="Goker M."/>
            <person name="Woyke T."/>
            <person name="Bristow J."/>
            <person name="Eisen J.A."/>
            <person name="Markowitz V."/>
            <person name="Hugenholtz P."/>
            <person name="Kyrpides N.C."/>
            <person name="Klenk H.P."/>
        </authorList>
    </citation>
    <scope>NUCLEOTIDE SEQUENCE [LARGE SCALE GENOMIC DNA]</scope>
    <source>
        <strain evidence="3">ATCC 51220 / DSM 2926 / LMG 16218 / CuHBu1</strain>
    </source>
</reference>
<keyword evidence="1" id="KW-0812">Transmembrane</keyword>
<feature type="transmembrane region" description="Helical" evidence="1">
    <location>
        <begin position="20"/>
        <end position="40"/>
    </location>
</feature>
<dbReference type="EMBL" id="CP002281">
    <property type="protein sequence ID" value="ADO82599.1"/>
    <property type="molecule type" value="Genomic_DNA"/>
</dbReference>
<dbReference type="AlphaFoldDB" id="E3H7B8"/>
<dbReference type="RefSeq" id="WP_013387269.1">
    <property type="nucleotide sequence ID" value="NC_014632.1"/>
</dbReference>
<keyword evidence="3" id="KW-1185">Reference proteome</keyword>
<evidence type="ECO:0000313" key="2">
    <source>
        <dbReference type="EMBL" id="ADO82599.1"/>
    </source>
</evidence>